<evidence type="ECO:0000313" key="1">
    <source>
        <dbReference type="EMBL" id="KKN24587.1"/>
    </source>
</evidence>
<dbReference type="AlphaFoldDB" id="A0A0F9PJ98"/>
<gene>
    <name evidence="1" type="ORF">LCGC14_0893410</name>
</gene>
<accession>A0A0F9PJ98</accession>
<comment type="caution">
    <text evidence="1">The sequence shown here is derived from an EMBL/GenBank/DDBJ whole genome shotgun (WGS) entry which is preliminary data.</text>
</comment>
<protein>
    <submittedName>
        <fullName evidence="1">Uncharacterized protein</fullName>
    </submittedName>
</protein>
<name>A0A0F9PJ98_9ZZZZ</name>
<dbReference type="EMBL" id="LAZR01002872">
    <property type="protein sequence ID" value="KKN24587.1"/>
    <property type="molecule type" value="Genomic_DNA"/>
</dbReference>
<organism evidence="1">
    <name type="scientific">marine sediment metagenome</name>
    <dbReference type="NCBI Taxonomy" id="412755"/>
    <lineage>
        <taxon>unclassified sequences</taxon>
        <taxon>metagenomes</taxon>
        <taxon>ecological metagenomes</taxon>
    </lineage>
</organism>
<reference evidence="1" key="1">
    <citation type="journal article" date="2015" name="Nature">
        <title>Complex archaea that bridge the gap between prokaryotes and eukaryotes.</title>
        <authorList>
            <person name="Spang A."/>
            <person name="Saw J.H."/>
            <person name="Jorgensen S.L."/>
            <person name="Zaremba-Niedzwiedzka K."/>
            <person name="Martijn J."/>
            <person name="Lind A.E."/>
            <person name="van Eijk R."/>
            <person name="Schleper C."/>
            <person name="Guy L."/>
            <person name="Ettema T.J."/>
        </authorList>
    </citation>
    <scope>NUCLEOTIDE SEQUENCE</scope>
</reference>
<proteinExistence type="predicted"/>
<sequence length="53" mass="5980">MTQTELNGKVIYICEQAKLVAIAHGDHVTRCEIVEEIPKYVTPIDPVIEELKT</sequence>